<reference evidence="2" key="1">
    <citation type="submission" date="2022-11" db="UniProtKB">
        <authorList>
            <consortium name="WormBaseParasite"/>
        </authorList>
    </citation>
    <scope>IDENTIFICATION</scope>
</reference>
<name>A0A915PXA6_9BILA</name>
<organism evidence="1 2">
    <name type="scientific">Setaria digitata</name>
    <dbReference type="NCBI Taxonomy" id="48799"/>
    <lineage>
        <taxon>Eukaryota</taxon>
        <taxon>Metazoa</taxon>
        <taxon>Ecdysozoa</taxon>
        <taxon>Nematoda</taxon>
        <taxon>Chromadorea</taxon>
        <taxon>Rhabditida</taxon>
        <taxon>Spirurina</taxon>
        <taxon>Spiruromorpha</taxon>
        <taxon>Filarioidea</taxon>
        <taxon>Setariidae</taxon>
        <taxon>Setaria</taxon>
    </lineage>
</organism>
<dbReference type="AlphaFoldDB" id="A0A915PXA6"/>
<protein>
    <submittedName>
        <fullName evidence="2">Neprosin activation peptide domain-containing protein</fullName>
    </submittedName>
</protein>
<sequence length="129" mass="14731">MDYRVIWTTLDYGETRHSLRMNHCGAPNQEVSTPKFSHRISDAHRKTQDIAGGSQQKVDDGFDLTKYDPQLHSSVVLMPADAEDEKRGCSANRILLKALCPHSTDSRQRRKVWPRACTSYLVSVRLFQV</sequence>
<keyword evidence="1" id="KW-1185">Reference proteome</keyword>
<evidence type="ECO:0000313" key="1">
    <source>
        <dbReference type="Proteomes" id="UP000887581"/>
    </source>
</evidence>
<dbReference type="Proteomes" id="UP000887581">
    <property type="component" value="Unplaced"/>
</dbReference>
<proteinExistence type="predicted"/>
<accession>A0A915PXA6</accession>
<evidence type="ECO:0000313" key="2">
    <source>
        <dbReference type="WBParaSite" id="sdigi.contig33.g2385.t1"/>
    </source>
</evidence>
<dbReference type="WBParaSite" id="sdigi.contig33.g2385.t1">
    <property type="protein sequence ID" value="sdigi.contig33.g2385.t1"/>
    <property type="gene ID" value="sdigi.contig33.g2385"/>
</dbReference>